<feature type="region of interest" description="Disordered" evidence="9">
    <location>
        <begin position="651"/>
        <end position="670"/>
    </location>
</feature>
<feature type="region of interest" description="Disordered" evidence="9">
    <location>
        <begin position="143"/>
        <end position="167"/>
    </location>
</feature>
<evidence type="ECO:0000313" key="11">
    <source>
        <dbReference type="EMBL" id="GAX80257.1"/>
    </source>
</evidence>
<comment type="similarity">
    <text evidence="2">Belongs to the PP2C family.</text>
</comment>
<protein>
    <recommendedName>
        <fullName evidence="3">protein-serine/threonine phosphatase</fullName>
        <ecNumber evidence="3">3.1.3.16</ecNumber>
    </recommendedName>
</protein>
<dbReference type="PROSITE" id="PS51746">
    <property type="entry name" value="PPM_2"/>
    <property type="match status" value="1"/>
</dbReference>
<dbReference type="CDD" id="cd00143">
    <property type="entry name" value="PP2Cc"/>
    <property type="match status" value="1"/>
</dbReference>
<evidence type="ECO:0000256" key="2">
    <source>
        <dbReference type="ARBA" id="ARBA00006702"/>
    </source>
</evidence>
<organism evidence="11 12">
    <name type="scientific">Chlamydomonas eustigma</name>
    <dbReference type="NCBI Taxonomy" id="1157962"/>
    <lineage>
        <taxon>Eukaryota</taxon>
        <taxon>Viridiplantae</taxon>
        <taxon>Chlorophyta</taxon>
        <taxon>core chlorophytes</taxon>
        <taxon>Chlorophyceae</taxon>
        <taxon>CS clade</taxon>
        <taxon>Chlamydomonadales</taxon>
        <taxon>Chlamydomonadaceae</taxon>
        <taxon>Chlamydomonas</taxon>
    </lineage>
</organism>
<dbReference type="GO" id="GO:0004722">
    <property type="term" value="F:protein serine/threonine phosphatase activity"/>
    <property type="evidence" value="ECO:0007669"/>
    <property type="project" value="InterPro"/>
</dbReference>
<sequence>MLLSSLGDFKDAHTVHLHNYSKVHLTSERSLSQISGVVYKGILDIPNDDASFSSRQVSGFPLPNQPAQHDLLSFSVGLHSQQGSRQHQEDRVIASDLSALPPFRSTCQRALLLAVFDGHEGSEAAQHLADHFVSALINSPVLSQQNSPQASPGSTASPNMTSMDKGRLDQLPAPHVSTYDYGAALRQALLHCEQDLLDAASTAGSTALVALLVDSILHIANVGDCRAVVCDKAEARALTRDHKPLGNAEERERLRGVGADVSSDGYILSPDGSQALAVSRAIGGALLKRPQSLSIMPRVESFASETAAGAYSCPKRQPDLSEPPVAEVPTLHQHSVVGSSIMCVPVEGTNLLLNAIESLKKGSGGVNAPLALSERIHSVKESPFSRRGPQMEVAGGSAKPCSLSGLPPDFVGDTLPLNTSQGQPHSTSFIQECTTYNRLSYSSGLSSPTHGEFSWDLQHEGAGYRGYKVEGTRQLPDQQSGTLVSEASCQTGVIAEPELFEYYIHKGSEFLIIASDGIWDKVSNKEAVTRVRRWLSEDGLSASQAAEKLVEYALRLDTKDNVSVVLLRFSAQPFEPRSRGGSGSASPAYANSALRRARSEAGLVGGASPPPTAKAPGSGVGFSHPSLQQLPTLHEIPNLISHLSLSTSKDLGNAEPVKCRGDTSGTLVLP</sequence>
<comment type="cofactor">
    <cofactor evidence="1">
        <name>Mn(2+)</name>
        <dbReference type="ChEBI" id="CHEBI:29035"/>
    </cofactor>
</comment>
<evidence type="ECO:0000256" key="3">
    <source>
        <dbReference type="ARBA" id="ARBA00013081"/>
    </source>
</evidence>
<reference evidence="11 12" key="1">
    <citation type="submission" date="2017-08" db="EMBL/GenBank/DDBJ databases">
        <title>Acidophilic green algal genome provides insights into adaptation to an acidic environment.</title>
        <authorList>
            <person name="Hirooka S."/>
            <person name="Hirose Y."/>
            <person name="Kanesaki Y."/>
            <person name="Higuchi S."/>
            <person name="Fujiwara T."/>
            <person name="Onuma R."/>
            <person name="Era A."/>
            <person name="Ohbayashi R."/>
            <person name="Uzuka A."/>
            <person name="Nozaki H."/>
            <person name="Yoshikawa H."/>
            <person name="Miyagishima S.Y."/>
        </authorList>
    </citation>
    <scope>NUCLEOTIDE SEQUENCE [LARGE SCALE GENOMIC DNA]</scope>
    <source>
        <strain evidence="11 12">NIES-2499</strain>
    </source>
</reference>
<keyword evidence="7" id="KW-0904">Protein phosphatase</keyword>
<evidence type="ECO:0000256" key="6">
    <source>
        <dbReference type="ARBA" id="ARBA00022842"/>
    </source>
</evidence>
<name>A0A250XAZ8_9CHLO</name>
<evidence type="ECO:0000256" key="4">
    <source>
        <dbReference type="ARBA" id="ARBA00022723"/>
    </source>
</evidence>
<dbReference type="OrthoDB" id="543280at2759"/>
<dbReference type="Proteomes" id="UP000232323">
    <property type="component" value="Unassembled WGS sequence"/>
</dbReference>
<dbReference type="PANTHER" id="PTHR13832">
    <property type="entry name" value="PROTEIN PHOSPHATASE 2C"/>
    <property type="match status" value="1"/>
</dbReference>
<dbReference type="SUPFAM" id="SSF81606">
    <property type="entry name" value="PP2C-like"/>
    <property type="match status" value="2"/>
</dbReference>
<keyword evidence="4" id="KW-0479">Metal-binding</keyword>
<dbReference type="InterPro" id="IPR001932">
    <property type="entry name" value="PPM-type_phosphatase-like_dom"/>
</dbReference>
<dbReference type="STRING" id="1157962.A0A250XAZ8"/>
<evidence type="ECO:0000313" key="12">
    <source>
        <dbReference type="Proteomes" id="UP000232323"/>
    </source>
</evidence>
<evidence type="ECO:0000256" key="5">
    <source>
        <dbReference type="ARBA" id="ARBA00022801"/>
    </source>
</evidence>
<feature type="compositionally biased region" description="Polar residues" evidence="9">
    <location>
        <begin position="143"/>
        <end position="162"/>
    </location>
</feature>
<dbReference type="Gene3D" id="3.60.40.10">
    <property type="entry name" value="PPM-type phosphatase domain"/>
    <property type="match status" value="2"/>
</dbReference>
<evidence type="ECO:0000256" key="9">
    <source>
        <dbReference type="SAM" id="MobiDB-lite"/>
    </source>
</evidence>
<evidence type="ECO:0000256" key="1">
    <source>
        <dbReference type="ARBA" id="ARBA00001936"/>
    </source>
</evidence>
<dbReference type="EMBL" id="BEGY01000050">
    <property type="protein sequence ID" value="GAX80257.1"/>
    <property type="molecule type" value="Genomic_DNA"/>
</dbReference>
<keyword evidence="12" id="KW-1185">Reference proteome</keyword>
<evidence type="ECO:0000259" key="10">
    <source>
        <dbReference type="PROSITE" id="PS51746"/>
    </source>
</evidence>
<keyword evidence="5" id="KW-0378">Hydrolase</keyword>
<gene>
    <name evidence="11" type="ORF">CEUSTIGMA_g7695.t1</name>
</gene>
<keyword evidence="8" id="KW-0464">Manganese</keyword>
<dbReference type="InterPro" id="IPR036457">
    <property type="entry name" value="PPM-type-like_dom_sf"/>
</dbReference>
<dbReference type="InterPro" id="IPR015655">
    <property type="entry name" value="PP2C"/>
</dbReference>
<dbReference type="Pfam" id="PF00481">
    <property type="entry name" value="PP2C"/>
    <property type="match status" value="2"/>
</dbReference>
<dbReference type="PANTHER" id="PTHR13832:SF803">
    <property type="entry name" value="PROTEIN PHOSPHATASE 1G"/>
    <property type="match status" value="1"/>
</dbReference>
<keyword evidence="6" id="KW-0460">Magnesium</keyword>
<evidence type="ECO:0000256" key="8">
    <source>
        <dbReference type="ARBA" id="ARBA00023211"/>
    </source>
</evidence>
<dbReference type="EC" id="3.1.3.16" evidence="3"/>
<feature type="domain" description="PPM-type phosphatase" evidence="10">
    <location>
        <begin position="75"/>
        <end position="569"/>
    </location>
</feature>
<proteinExistence type="inferred from homology"/>
<comment type="caution">
    <text evidence="11">The sequence shown here is derived from an EMBL/GenBank/DDBJ whole genome shotgun (WGS) entry which is preliminary data.</text>
</comment>
<evidence type="ECO:0000256" key="7">
    <source>
        <dbReference type="ARBA" id="ARBA00022912"/>
    </source>
</evidence>
<dbReference type="SMART" id="SM00332">
    <property type="entry name" value="PP2Cc"/>
    <property type="match status" value="1"/>
</dbReference>
<feature type="region of interest" description="Disordered" evidence="9">
    <location>
        <begin position="601"/>
        <end position="626"/>
    </location>
</feature>
<dbReference type="AlphaFoldDB" id="A0A250XAZ8"/>
<accession>A0A250XAZ8</accession>